<keyword evidence="1" id="KW-1133">Transmembrane helix</keyword>
<proteinExistence type="predicted"/>
<dbReference type="Proteomes" id="UP000024635">
    <property type="component" value="Unassembled WGS sequence"/>
</dbReference>
<dbReference type="OrthoDB" id="5830666at2759"/>
<feature type="transmembrane region" description="Helical" evidence="1">
    <location>
        <begin position="80"/>
        <end position="104"/>
    </location>
</feature>
<dbReference type="AlphaFoldDB" id="A0A016SJW0"/>
<evidence type="ECO:0000313" key="3">
    <source>
        <dbReference type="EMBL" id="EYB90626.1"/>
    </source>
</evidence>
<keyword evidence="4" id="KW-1185">Reference proteome</keyword>
<dbReference type="PANTHER" id="PTHR23017">
    <property type="entry name" value="SERPENTINE RECEPTOR, CLASS X"/>
    <property type="match status" value="1"/>
</dbReference>
<accession>A0A016SJW0</accession>
<sequence length="151" mass="17160">MVYNLCLFTVVVIIDGTTIAHLRKHHKECFLRNGEVASANTRERKETLLFIQAFSNSCVYISMLLCFHLISQLVTPRWTFLYFLCTTFAWEMSHTLGGVILTYFNPEIRRHFVAACGFFRNPRSSVTTGHSDPVGTVSAHKTEPVGTMHVC</sequence>
<dbReference type="SUPFAM" id="SSF81321">
    <property type="entry name" value="Family A G protein-coupled receptor-like"/>
    <property type="match status" value="1"/>
</dbReference>
<organism evidence="3 4">
    <name type="scientific">Ancylostoma ceylanicum</name>
    <dbReference type="NCBI Taxonomy" id="53326"/>
    <lineage>
        <taxon>Eukaryota</taxon>
        <taxon>Metazoa</taxon>
        <taxon>Ecdysozoa</taxon>
        <taxon>Nematoda</taxon>
        <taxon>Chromadorea</taxon>
        <taxon>Rhabditida</taxon>
        <taxon>Rhabditina</taxon>
        <taxon>Rhabditomorpha</taxon>
        <taxon>Strongyloidea</taxon>
        <taxon>Ancylostomatidae</taxon>
        <taxon>Ancylostomatinae</taxon>
        <taxon>Ancylostoma</taxon>
    </lineage>
</organism>
<feature type="domain" description="7TM GPCR serpentine receptor class x (Srx)" evidence="2">
    <location>
        <begin position="2"/>
        <end position="105"/>
    </location>
</feature>
<dbReference type="InterPro" id="IPR019430">
    <property type="entry name" value="7TM_GPCR_serpentine_rcpt_Srx"/>
</dbReference>
<keyword evidence="1" id="KW-0812">Transmembrane</keyword>
<protein>
    <recommendedName>
        <fullName evidence="2">7TM GPCR serpentine receptor class x (Srx) domain-containing protein</fullName>
    </recommendedName>
</protein>
<comment type="caution">
    <text evidence="3">The sequence shown here is derived from an EMBL/GenBank/DDBJ whole genome shotgun (WGS) entry which is preliminary data.</text>
</comment>
<name>A0A016SJW0_9BILA</name>
<evidence type="ECO:0000313" key="4">
    <source>
        <dbReference type="Proteomes" id="UP000024635"/>
    </source>
</evidence>
<gene>
    <name evidence="3" type="primary">Acey_s0217.g2398</name>
    <name evidence="3" type="ORF">Y032_0217g2398</name>
</gene>
<dbReference type="Pfam" id="PF10328">
    <property type="entry name" value="7TM_GPCR_Srx"/>
    <property type="match status" value="1"/>
</dbReference>
<dbReference type="EMBL" id="JARK01001553">
    <property type="protein sequence ID" value="EYB90626.1"/>
    <property type="molecule type" value="Genomic_DNA"/>
</dbReference>
<dbReference type="PANTHER" id="PTHR23017:SF3">
    <property type="entry name" value="G-PROTEIN COUPLED RECEPTORS FAMILY 1 PROFILE DOMAIN-CONTAINING PROTEIN"/>
    <property type="match status" value="1"/>
</dbReference>
<keyword evidence="1" id="KW-0472">Membrane</keyword>
<feature type="transmembrane region" description="Helical" evidence="1">
    <location>
        <begin position="48"/>
        <end position="74"/>
    </location>
</feature>
<reference evidence="4" key="1">
    <citation type="journal article" date="2015" name="Nat. Genet.">
        <title>The genome and transcriptome of the zoonotic hookworm Ancylostoma ceylanicum identify infection-specific gene families.</title>
        <authorList>
            <person name="Schwarz E.M."/>
            <person name="Hu Y."/>
            <person name="Antoshechkin I."/>
            <person name="Miller M.M."/>
            <person name="Sternberg P.W."/>
            <person name="Aroian R.V."/>
        </authorList>
    </citation>
    <scope>NUCLEOTIDE SEQUENCE</scope>
    <source>
        <strain evidence="4">HY135</strain>
    </source>
</reference>
<evidence type="ECO:0000256" key="1">
    <source>
        <dbReference type="SAM" id="Phobius"/>
    </source>
</evidence>
<evidence type="ECO:0000259" key="2">
    <source>
        <dbReference type="Pfam" id="PF10328"/>
    </source>
</evidence>